<reference evidence="2 3" key="1">
    <citation type="journal article" date="2016" name="Nat. Commun.">
        <title>Thousands of microbial genomes shed light on interconnected biogeochemical processes in an aquifer system.</title>
        <authorList>
            <person name="Anantharaman K."/>
            <person name="Brown C.T."/>
            <person name="Hug L.A."/>
            <person name="Sharon I."/>
            <person name="Castelle C.J."/>
            <person name="Probst A.J."/>
            <person name="Thomas B.C."/>
            <person name="Singh A."/>
            <person name="Wilkins M.J."/>
            <person name="Karaoz U."/>
            <person name="Brodie E.L."/>
            <person name="Williams K.H."/>
            <person name="Hubbard S.S."/>
            <person name="Banfield J.F."/>
        </authorList>
    </citation>
    <scope>NUCLEOTIDE SEQUENCE [LARGE SCALE GENOMIC DNA]</scope>
</reference>
<dbReference type="Proteomes" id="UP000176705">
    <property type="component" value="Unassembled WGS sequence"/>
</dbReference>
<proteinExistence type="predicted"/>
<name>A0A1G2LDC8_9BACT</name>
<organism evidence="2 3">
    <name type="scientific">Candidatus Sungbacteria bacterium RIFCSPLOWO2_01_FULL_59_16</name>
    <dbReference type="NCBI Taxonomy" id="1802280"/>
    <lineage>
        <taxon>Bacteria</taxon>
        <taxon>Candidatus Sungiibacteriota</taxon>
    </lineage>
</organism>
<comment type="caution">
    <text evidence="2">The sequence shown here is derived from an EMBL/GenBank/DDBJ whole genome shotgun (WGS) entry which is preliminary data.</text>
</comment>
<keyword evidence="1" id="KW-0732">Signal</keyword>
<evidence type="ECO:0000313" key="3">
    <source>
        <dbReference type="Proteomes" id="UP000176705"/>
    </source>
</evidence>
<dbReference type="AlphaFoldDB" id="A0A1G2LDC8"/>
<dbReference type="EMBL" id="MHQS01000010">
    <property type="protein sequence ID" value="OHA08812.1"/>
    <property type="molecule type" value="Genomic_DNA"/>
</dbReference>
<protein>
    <submittedName>
        <fullName evidence="2">Uncharacterized protein</fullName>
    </submittedName>
</protein>
<feature type="signal peptide" evidence="1">
    <location>
        <begin position="1"/>
        <end position="23"/>
    </location>
</feature>
<accession>A0A1G2LDC8</accession>
<gene>
    <name evidence="2" type="ORF">A3B37_00480</name>
</gene>
<feature type="chain" id="PRO_5009583550" evidence="1">
    <location>
        <begin position="24"/>
        <end position="411"/>
    </location>
</feature>
<sequence>MWPAVKQFILTLFLPIAALFSFSAEEPPTPSSVPPPAAERLAVPQPAMRESPQPTASGAGAEAAVSAAGLKACLAKAGESGKCLDRIFREFLSTRSTADALALVRRYEAEDSSLRLSCHPIVHAIGRETFRIKRAVDGSFAACDQTCHSGCYHGAMERFLRGDAASDDEAGHLSLDELREKAAAACDPNEAVRFRFQCLHGLGHAIMFFSGYDLRQSLAACDATADAWSRSSCYGGVFMENVFSATPEKRDLSPTDPHYPCSKLEEKYQSDCYMMQTTRMSEMGLATPALFAACRDAGDYRHTCMQSIGRDLSNDARVGDPRLVAEKCGLGAGEERRACTRGVAYALIDNTWDGRYAFPFCAAFRDAADAEYCFGTGAKYLSGTFEKSPASIREECGRYAPGSQACLDAAL</sequence>
<evidence type="ECO:0000256" key="1">
    <source>
        <dbReference type="SAM" id="SignalP"/>
    </source>
</evidence>
<evidence type="ECO:0000313" key="2">
    <source>
        <dbReference type="EMBL" id="OHA08812.1"/>
    </source>
</evidence>